<feature type="transmembrane region" description="Helical" evidence="11">
    <location>
        <begin position="29"/>
        <end position="56"/>
    </location>
</feature>
<evidence type="ECO:0000256" key="3">
    <source>
        <dbReference type="ARBA" id="ARBA00022519"/>
    </source>
</evidence>
<dbReference type="GO" id="GO:0140114">
    <property type="term" value="P:cellular detoxification of fluoride"/>
    <property type="evidence" value="ECO:0007669"/>
    <property type="project" value="UniProtKB-UniRule"/>
</dbReference>
<dbReference type="OrthoDB" id="9806299at2"/>
<feature type="transmembrane region" description="Helical" evidence="11">
    <location>
        <begin position="97"/>
        <end position="121"/>
    </location>
</feature>
<dbReference type="RefSeq" id="WP_137622544.1">
    <property type="nucleotide sequence ID" value="NZ_NXMA01000010.1"/>
</dbReference>
<keyword evidence="11" id="KW-0813">Transport</keyword>
<evidence type="ECO:0000256" key="10">
    <source>
        <dbReference type="ARBA" id="ARBA00035585"/>
    </source>
</evidence>
<dbReference type="HAMAP" id="MF_00454">
    <property type="entry name" value="FluC"/>
    <property type="match status" value="1"/>
</dbReference>
<dbReference type="NCBIfam" id="TIGR00494">
    <property type="entry name" value="crcB"/>
    <property type="match status" value="1"/>
</dbReference>
<keyword evidence="11" id="KW-0915">Sodium</keyword>
<keyword evidence="7 11" id="KW-0472">Membrane</keyword>
<keyword evidence="11" id="KW-0479">Metal-binding</keyword>
<keyword evidence="4 11" id="KW-0812">Transmembrane</keyword>
<feature type="transmembrane region" description="Helical" evidence="11">
    <location>
        <begin position="68"/>
        <end position="85"/>
    </location>
</feature>
<dbReference type="InterPro" id="IPR003691">
    <property type="entry name" value="FluC"/>
</dbReference>
<name>A0A4U7BMF8_9BACT</name>
<evidence type="ECO:0000256" key="11">
    <source>
        <dbReference type="HAMAP-Rule" id="MF_00454"/>
    </source>
</evidence>
<evidence type="ECO:0000256" key="9">
    <source>
        <dbReference type="ARBA" id="ARBA00035120"/>
    </source>
</evidence>
<keyword evidence="3" id="KW-0997">Cell inner membrane</keyword>
<keyword evidence="13" id="KW-1185">Reference proteome</keyword>
<evidence type="ECO:0000256" key="5">
    <source>
        <dbReference type="ARBA" id="ARBA00022989"/>
    </source>
</evidence>
<evidence type="ECO:0000256" key="1">
    <source>
        <dbReference type="ARBA" id="ARBA00004651"/>
    </source>
</evidence>
<comment type="activity regulation">
    <text evidence="11">Na(+) is not transported, but it plays an essential structural role and its presence is essential for fluoride channel function.</text>
</comment>
<feature type="binding site" evidence="11">
    <location>
        <position position="78"/>
    </location>
    <ligand>
        <name>Na(+)</name>
        <dbReference type="ChEBI" id="CHEBI:29101"/>
        <note>structural</note>
    </ligand>
</feature>
<feature type="binding site" evidence="11">
    <location>
        <position position="75"/>
    </location>
    <ligand>
        <name>Na(+)</name>
        <dbReference type="ChEBI" id="CHEBI:29101"/>
        <note>structural</note>
    </ligand>
</feature>
<evidence type="ECO:0000313" key="13">
    <source>
        <dbReference type="Proteomes" id="UP000310353"/>
    </source>
</evidence>
<protein>
    <recommendedName>
        <fullName evidence="11">Fluoride-specific ion channel FluC</fullName>
    </recommendedName>
</protein>
<keyword evidence="5 11" id="KW-1133">Transmembrane helix</keyword>
<evidence type="ECO:0000256" key="2">
    <source>
        <dbReference type="ARBA" id="ARBA00022475"/>
    </source>
</evidence>
<keyword evidence="2 11" id="KW-1003">Cell membrane</keyword>
<comment type="subcellular location">
    <subcellularLocation>
        <location evidence="1 11">Cell membrane</location>
        <topology evidence="1 11">Multi-pass membrane protein</topology>
    </subcellularLocation>
</comment>
<keyword evidence="8 11" id="KW-0407">Ion channel</keyword>
<evidence type="ECO:0000256" key="7">
    <source>
        <dbReference type="ARBA" id="ARBA00023136"/>
    </source>
</evidence>
<accession>A0A4U7BMF8</accession>
<sequence>MINMILIVGIGGFLGSVFRMFCINVISKFFPYSISFGTLFVNILGSFAIGLCFSYAQNKGLSPLLKNFISTGFLGAFTTFSTFSYENLMLLQNGDYFNFFLNIILNVALCLLAVWLGMIIFK</sequence>
<comment type="catalytic activity">
    <reaction evidence="10">
        <text>fluoride(in) = fluoride(out)</text>
        <dbReference type="Rhea" id="RHEA:76159"/>
        <dbReference type="ChEBI" id="CHEBI:17051"/>
    </reaction>
    <physiologicalReaction direction="left-to-right" evidence="10">
        <dbReference type="Rhea" id="RHEA:76160"/>
    </physiologicalReaction>
</comment>
<dbReference type="PANTHER" id="PTHR28259">
    <property type="entry name" value="FLUORIDE EXPORT PROTEIN 1-RELATED"/>
    <property type="match status" value="1"/>
</dbReference>
<organism evidence="12 13">
    <name type="scientific">Campylobacter aviculae</name>
    <dbReference type="NCBI Taxonomy" id="2510190"/>
    <lineage>
        <taxon>Bacteria</taxon>
        <taxon>Pseudomonadati</taxon>
        <taxon>Campylobacterota</taxon>
        <taxon>Epsilonproteobacteria</taxon>
        <taxon>Campylobacterales</taxon>
        <taxon>Campylobacteraceae</taxon>
        <taxon>Campylobacter</taxon>
    </lineage>
</organism>
<evidence type="ECO:0000256" key="8">
    <source>
        <dbReference type="ARBA" id="ARBA00023303"/>
    </source>
</evidence>
<dbReference type="PANTHER" id="PTHR28259:SF1">
    <property type="entry name" value="FLUORIDE EXPORT PROTEIN 1-RELATED"/>
    <property type="match status" value="1"/>
</dbReference>
<evidence type="ECO:0000256" key="6">
    <source>
        <dbReference type="ARBA" id="ARBA00023065"/>
    </source>
</evidence>
<dbReference type="GO" id="GO:0046872">
    <property type="term" value="F:metal ion binding"/>
    <property type="evidence" value="ECO:0007669"/>
    <property type="project" value="UniProtKB-KW"/>
</dbReference>
<dbReference type="GO" id="GO:0062054">
    <property type="term" value="F:fluoride channel activity"/>
    <property type="evidence" value="ECO:0007669"/>
    <property type="project" value="UniProtKB-UniRule"/>
</dbReference>
<dbReference type="Pfam" id="PF02537">
    <property type="entry name" value="CRCB"/>
    <property type="match status" value="1"/>
</dbReference>
<proteinExistence type="inferred from homology"/>
<gene>
    <name evidence="11 12" type="primary">crcB</name>
    <name evidence="11" type="synonym">fluC</name>
    <name evidence="12" type="ORF">CQA76_06160</name>
</gene>
<evidence type="ECO:0000313" key="12">
    <source>
        <dbReference type="EMBL" id="TKX31360.1"/>
    </source>
</evidence>
<dbReference type="EMBL" id="NXMA01000010">
    <property type="protein sequence ID" value="TKX31360.1"/>
    <property type="molecule type" value="Genomic_DNA"/>
</dbReference>
<dbReference type="GO" id="GO:0005886">
    <property type="term" value="C:plasma membrane"/>
    <property type="evidence" value="ECO:0007669"/>
    <property type="project" value="UniProtKB-SubCell"/>
</dbReference>
<comment type="function">
    <text evidence="11">Fluoride-specific ion channel. Important for reducing fluoride concentration in the cell, thus reducing its toxicity.</text>
</comment>
<keyword evidence="6 11" id="KW-0406">Ion transport</keyword>
<dbReference type="Proteomes" id="UP000310353">
    <property type="component" value="Unassembled WGS sequence"/>
</dbReference>
<comment type="similarity">
    <text evidence="9 11">Belongs to the fluoride channel Fluc/FEX (TC 1.A.43) family.</text>
</comment>
<dbReference type="AlphaFoldDB" id="A0A4U7BMF8"/>
<comment type="caution">
    <text evidence="12">The sequence shown here is derived from an EMBL/GenBank/DDBJ whole genome shotgun (WGS) entry which is preliminary data.</text>
</comment>
<evidence type="ECO:0000256" key="4">
    <source>
        <dbReference type="ARBA" id="ARBA00022692"/>
    </source>
</evidence>
<reference evidence="12 13" key="1">
    <citation type="submission" date="2018-05" db="EMBL/GenBank/DDBJ databases">
        <title>Novel Campyloabacter and Helicobacter Species and Strains.</title>
        <authorList>
            <person name="Mannion A.J."/>
            <person name="Shen Z."/>
            <person name="Fox J.G."/>
        </authorList>
    </citation>
    <scope>NUCLEOTIDE SEQUENCE [LARGE SCALE GENOMIC DNA]</scope>
    <source>
        <strain evidence="13">MIT17-670</strain>
    </source>
</reference>